<dbReference type="Proteomes" id="UP000015105">
    <property type="component" value="Chromosome 3D"/>
</dbReference>
<evidence type="ECO:0000313" key="2">
    <source>
        <dbReference type="Proteomes" id="UP000015105"/>
    </source>
</evidence>
<dbReference type="EnsemblPlants" id="AET3Gv20551200.3">
    <property type="protein sequence ID" value="AET3Gv20551200.3"/>
    <property type="gene ID" value="AET3Gv20551200"/>
</dbReference>
<reference evidence="1" key="5">
    <citation type="journal article" date="2021" name="G3 (Bethesda)">
        <title>Aegilops tauschii genome assembly Aet v5.0 features greater sequence contiguity and improved annotation.</title>
        <authorList>
            <person name="Wang L."/>
            <person name="Zhu T."/>
            <person name="Rodriguez J.C."/>
            <person name="Deal K.R."/>
            <person name="Dubcovsky J."/>
            <person name="McGuire P.E."/>
            <person name="Lux T."/>
            <person name="Spannagl M."/>
            <person name="Mayer K.F.X."/>
            <person name="Baldrich P."/>
            <person name="Meyers B.C."/>
            <person name="Huo N."/>
            <person name="Gu Y.Q."/>
            <person name="Zhou H."/>
            <person name="Devos K.M."/>
            <person name="Bennetzen J.L."/>
            <person name="Unver T."/>
            <person name="Budak H."/>
            <person name="Gulick P.J."/>
            <person name="Galiba G."/>
            <person name="Kalapos B."/>
            <person name="Nelson D.R."/>
            <person name="Li P."/>
            <person name="You F.M."/>
            <person name="Luo M.C."/>
            <person name="Dvorak J."/>
        </authorList>
    </citation>
    <scope>NUCLEOTIDE SEQUENCE [LARGE SCALE GENOMIC DNA]</scope>
    <source>
        <strain evidence="1">cv. AL8/78</strain>
    </source>
</reference>
<reference evidence="1" key="3">
    <citation type="journal article" date="2017" name="Nature">
        <title>Genome sequence of the progenitor of the wheat D genome Aegilops tauschii.</title>
        <authorList>
            <person name="Luo M.C."/>
            <person name="Gu Y.Q."/>
            <person name="Puiu D."/>
            <person name="Wang H."/>
            <person name="Twardziok S.O."/>
            <person name="Deal K.R."/>
            <person name="Huo N."/>
            <person name="Zhu T."/>
            <person name="Wang L."/>
            <person name="Wang Y."/>
            <person name="McGuire P.E."/>
            <person name="Liu S."/>
            <person name="Long H."/>
            <person name="Ramasamy R.K."/>
            <person name="Rodriguez J.C."/>
            <person name="Van S.L."/>
            <person name="Yuan L."/>
            <person name="Wang Z."/>
            <person name="Xia Z."/>
            <person name="Xiao L."/>
            <person name="Anderson O.D."/>
            <person name="Ouyang S."/>
            <person name="Liang Y."/>
            <person name="Zimin A.V."/>
            <person name="Pertea G."/>
            <person name="Qi P."/>
            <person name="Bennetzen J.L."/>
            <person name="Dai X."/>
            <person name="Dawson M.W."/>
            <person name="Muller H.G."/>
            <person name="Kugler K."/>
            <person name="Rivarola-Duarte L."/>
            <person name="Spannagl M."/>
            <person name="Mayer K.F.X."/>
            <person name="Lu F.H."/>
            <person name="Bevan M.W."/>
            <person name="Leroy P."/>
            <person name="Li P."/>
            <person name="You F.M."/>
            <person name="Sun Q."/>
            <person name="Liu Z."/>
            <person name="Lyons E."/>
            <person name="Wicker T."/>
            <person name="Salzberg S.L."/>
            <person name="Devos K.M."/>
            <person name="Dvorak J."/>
        </authorList>
    </citation>
    <scope>NUCLEOTIDE SEQUENCE [LARGE SCALE GENOMIC DNA]</scope>
    <source>
        <strain evidence="1">cv. AL8/78</strain>
    </source>
</reference>
<dbReference type="AlphaFoldDB" id="A0A453F2M5"/>
<accession>A0A453F2M5</accession>
<reference evidence="2" key="1">
    <citation type="journal article" date="2014" name="Science">
        <title>Ancient hybridizations among the ancestral genomes of bread wheat.</title>
        <authorList>
            <consortium name="International Wheat Genome Sequencing Consortium,"/>
            <person name="Marcussen T."/>
            <person name="Sandve S.R."/>
            <person name="Heier L."/>
            <person name="Spannagl M."/>
            <person name="Pfeifer M."/>
            <person name="Jakobsen K.S."/>
            <person name="Wulff B.B."/>
            <person name="Steuernagel B."/>
            <person name="Mayer K.F."/>
            <person name="Olsen O.A."/>
        </authorList>
    </citation>
    <scope>NUCLEOTIDE SEQUENCE [LARGE SCALE GENOMIC DNA]</scope>
    <source>
        <strain evidence="2">cv. AL8/78</strain>
    </source>
</reference>
<dbReference type="Gramene" id="AET3Gv20551200.3">
    <property type="protein sequence ID" value="AET3Gv20551200.3"/>
    <property type="gene ID" value="AET3Gv20551200"/>
</dbReference>
<proteinExistence type="predicted"/>
<organism evidence="1 2">
    <name type="scientific">Aegilops tauschii subsp. strangulata</name>
    <name type="common">Goatgrass</name>
    <dbReference type="NCBI Taxonomy" id="200361"/>
    <lineage>
        <taxon>Eukaryota</taxon>
        <taxon>Viridiplantae</taxon>
        <taxon>Streptophyta</taxon>
        <taxon>Embryophyta</taxon>
        <taxon>Tracheophyta</taxon>
        <taxon>Spermatophyta</taxon>
        <taxon>Magnoliopsida</taxon>
        <taxon>Liliopsida</taxon>
        <taxon>Poales</taxon>
        <taxon>Poaceae</taxon>
        <taxon>BOP clade</taxon>
        <taxon>Pooideae</taxon>
        <taxon>Triticodae</taxon>
        <taxon>Triticeae</taxon>
        <taxon>Triticinae</taxon>
        <taxon>Aegilops</taxon>
    </lineage>
</organism>
<reference evidence="2" key="2">
    <citation type="journal article" date="2017" name="Nat. Plants">
        <title>The Aegilops tauschii genome reveals multiple impacts of transposons.</title>
        <authorList>
            <person name="Zhao G."/>
            <person name="Zou C."/>
            <person name="Li K."/>
            <person name="Wang K."/>
            <person name="Li T."/>
            <person name="Gao L."/>
            <person name="Zhang X."/>
            <person name="Wang H."/>
            <person name="Yang Z."/>
            <person name="Liu X."/>
            <person name="Jiang W."/>
            <person name="Mao L."/>
            <person name="Kong X."/>
            <person name="Jiao Y."/>
            <person name="Jia J."/>
        </authorList>
    </citation>
    <scope>NUCLEOTIDE SEQUENCE [LARGE SCALE GENOMIC DNA]</scope>
    <source>
        <strain evidence="2">cv. AL8/78</strain>
    </source>
</reference>
<name>A0A453F2M5_AEGTS</name>
<evidence type="ECO:0000313" key="1">
    <source>
        <dbReference type="EnsemblPlants" id="AET3Gv20551200.3"/>
    </source>
</evidence>
<protein>
    <submittedName>
        <fullName evidence="1">Uncharacterized protein</fullName>
    </submittedName>
</protein>
<keyword evidence="2" id="KW-1185">Reference proteome</keyword>
<sequence>SPHGVATAIYLCRPAPPHSPLSFIAPPARLRPRFFSAELSFNPAQLPSFLPSYKSGLLAAVRRGRRVSRARATTSKP</sequence>
<reference evidence="1" key="4">
    <citation type="submission" date="2019-03" db="UniProtKB">
        <authorList>
            <consortium name="EnsemblPlants"/>
        </authorList>
    </citation>
    <scope>IDENTIFICATION</scope>
</reference>